<dbReference type="InterPro" id="IPR050956">
    <property type="entry name" value="2C_system_His_kinase"/>
</dbReference>
<gene>
    <name evidence="6" type="ORF">OHC33_000170</name>
</gene>
<evidence type="ECO:0000313" key="7">
    <source>
        <dbReference type="Proteomes" id="UP001316803"/>
    </source>
</evidence>
<feature type="modified residue" description="4-aspartylphosphate" evidence="2">
    <location>
        <position position="1155"/>
    </location>
</feature>
<dbReference type="SMART" id="SM00387">
    <property type="entry name" value="HATPase_c"/>
    <property type="match status" value="1"/>
</dbReference>
<keyword evidence="7" id="KW-1185">Reference proteome</keyword>
<dbReference type="CDD" id="cd00082">
    <property type="entry name" value="HisKA"/>
    <property type="match status" value="1"/>
</dbReference>
<dbReference type="InterPro" id="IPR001789">
    <property type="entry name" value="Sig_transdc_resp-reg_receiver"/>
</dbReference>
<evidence type="ECO:0000256" key="1">
    <source>
        <dbReference type="ARBA" id="ARBA00022553"/>
    </source>
</evidence>
<evidence type="ECO:0000259" key="5">
    <source>
        <dbReference type="PROSITE" id="PS50110"/>
    </source>
</evidence>
<feature type="compositionally biased region" description="Basic and acidic residues" evidence="3">
    <location>
        <begin position="435"/>
        <end position="444"/>
    </location>
</feature>
<dbReference type="InterPro" id="IPR003661">
    <property type="entry name" value="HisK_dim/P_dom"/>
</dbReference>
<evidence type="ECO:0000313" key="6">
    <source>
        <dbReference type="EMBL" id="KAK5958328.1"/>
    </source>
</evidence>
<dbReference type="PRINTS" id="PR00344">
    <property type="entry name" value="BCTRLSENSOR"/>
</dbReference>
<dbReference type="InterPro" id="IPR003594">
    <property type="entry name" value="HATPase_dom"/>
</dbReference>
<dbReference type="GO" id="GO:0000155">
    <property type="term" value="F:phosphorelay sensor kinase activity"/>
    <property type="evidence" value="ECO:0007669"/>
    <property type="project" value="InterPro"/>
</dbReference>
<dbReference type="PROSITE" id="PS50110">
    <property type="entry name" value="RESPONSE_REGULATORY"/>
    <property type="match status" value="1"/>
</dbReference>
<dbReference type="SUPFAM" id="SSF52172">
    <property type="entry name" value="CheY-like"/>
    <property type="match status" value="1"/>
</dbReference>
<feature type="domain" description="Response regulatory" evidence="5">
    <location>
        <begin position="1098"/>
        <end position="1228"/>
    </location>
</feature>
<dbReference type="EMBL" id="JAKLMC020000001">
    <property type="protein sequence ID" value="KAK5958328.1"/>
    <property type="molecule type" value="Genomic_DNA"/>
</dbReference>
<dbReference type="Pfam" id="PF02518">
    <property type="entry name" value="HATPase_c"/>
    <property type="match status" value="1"/>
</dbReference>
<dbReference type="AlphaFoldDB" id="A0AAN8ET51"/>
<dbReference type="PANTHER" id="PTHR43719">
    <property type="entry name" value="TWO-COMPONENT HISTIDINE KINASE"/>
    <property type="match status" value="1"/>
</dbReference>
<feature type="compositionally biased region" description="Polar residues" evidence="3">
    <location>
        <begin position="1065"/>
        <end position="1081"/>
    </location>
</feature>
<comment type="caution">
    <text evidence="6">The sequence shown here is derived from an EMBL/GenBank/DDBJ whole genome shotgun (WGS) entry which is preliminary data.</text>
</comment>
<dbReference type="SMART" id="SM00388">
    <property type="entry name" value="HisKA"/>
    <property type="match status" value="1"/>
</dbReference>
<dbReference type="InterPro" id="IPR011006">
    <property type="entry name" value="CheY-like_superfamily"/>
</dbReference>
<feature type="region of interest" description="Disordered" evidence="3">
    <location>
        <begin position="283"/>
        <end position="357"/>
    </location>
</feature>
<feature type="region of interest" description="Disordered" evidence="3">
    <location>
        <begin position="398"/>
        <end position="449"/>
    </location>
</feature>
<feature type="compositionally biased region" description="Polar residues" evidence="3">
    <location>
        <begin position="295"/>
        <end position="326"/>
    </location>
</feature>
<dbReference type="Pfam" id="PF00512">
    <property type="entry name" value="HisKA"/>
    <property type="match status" value="1"/>
</dbReference>
<protein>
    <submittedName>
        <fullName evidence="6">Uncharacterized protein</fullName>
    </submittedName>
</protein>
<dbReference type="FunFam" id="1.10.287.130:FF:000023">
    <property type="entry name" value="Sensor histidine kinase/response regulator, putative"/>
    <property type="match status" value="1"/>
</dbReference>
<feature type="domain" description="Histidine kinase" evidence="4">
    <location>
        <begin position="605"/>
        <end position="867"/>
    </location>
</feature>
<dbReference type="SUPFAM" id="SSF47384">
    <property type="entry name" value="Homodimeric domain of signal transducing histidine kinase"/>
    <property type="match status" value="1"/>
</dbReference>
<dbReference type="SUPFAM" id="SSF55781">
    <property type="entry name" value="GAF domain-like"/>
    <property type="match status" value="1"/>
</dbReference>
<feature type="region of interest" description="Disordered" evidence="3">
    <location>
        <begin position="1016"/>
        <end position="1096"/>
    </location>
</feature>
<feature type="compositionally biased region" description="Low complexity" evidence="3">
    <location>
        <begin position="408"/>
        <end position="433"/>
    </location>
</feature>
<dbReference type="PROSITE" id="PS50109">
    <property type="entry name" value="HIS_KIN"/>
    <property type="match status" value="1"/>
</dbReference>
<dbReference type="Pfam" id="PF00072">
    <property type="entry name" value="Response_reg"/>
    <property type="match status" value="1"/>
</dbReference>
<dbReference type="InterPro" id="IPR029016">
    <property type="entry name" value="GAF-like_dom_sf"/>
</dbReference>
<accession>A0AAN8ET51</accession>
<dbReference type="Proteomes" id="UP001316803">
    <property type="component" value="Unassembled WGS sequence"/>
</dbReference>
<evidence type="ECO:0000256" key="3">
    <source>
        <dbReference type="SAM" id="MobiDB-lite"/>
    </source>
</evidence>
<dbReference type="Gene3D" id="1.10.287.130">
    <property type="match status" value="1"/>
</dbReference>
<evidence type="ECO:0000259" key="4">
    <source>
        <dbReference type="PROSITE" id="PS50109"/>
    </source>
</evidence>
<dbReference type="PANTHER" id="PTHR43719:SF69">
    <property type="entry name" value="HISTIDINE KINASE G7"/>
    <property type="match status" value="1"/>
</dbReference>
<evidence type="ECO:0000256" key="2">
    <source>
        <dbReference type="PROSITE-ProRule" id="PRU00169"/>
    </source>
</evidence>
<dbReference type="InterPro" id="IPR005467">
    <property type="entry name" value="His_kinase_dom"/>
</dbReference>
<dbReference type="SUPFAM" id="SSF55874">
    <property type="entry name" value="ATPase domain of HSP90 chaperone/DNA topoisomerase II/histidine kinase"/>
    <property type="match status" value="1"/>
</dbReference>
<name>A0AAN8ET51_9EURO</name>
<dbReference type="Gene3D" id="3.30.565.10">
    <property type="entry name" value="Histidine kinase-like ATPase, C-terminal domain"/>
    <property type="match status" value="1"/>
</dbReference>
<feature type="compositionally biased region" description="Basic and acidic residues" evidence="3">
    <location>
        <begin position="1019"/>
        <end position="1034"/>
    </location>
</feature>
<organism evidence="6 7">
    <name type="scientific">Knufia fluminis</name>
    <dbReference type="NCBI Taxonomy" id="191047"/>
    <lineage>
        <taxon>Eukaryota</taxon>
        <taxon>Fungi</taxon>
        <taxon>Dikarya</taxon>
        <taxon>Ascomycota</taxon>
        <taxon>Pezizomycotina</taxon>
        <taxon>Eurotiomycetes</taxon>
        <taxon>Chaetothyriomycetidae</taxon>
        <taxon>Chaetothyriales</taxon>
        <taxon>Trichomeriaceae</taxon>
        <taxon>Knufia</taxon>
    </lineage>
</organism>
<dbReference type="InterPro" id="IPR036097">
    <property type="entry name" value="HisK_dim/P_sf"/>
</dbReference>
<dbReference type="Gene3D" id="3.40.50.2300">
    <property type="match status" value="1"/>
</dbReference>
<dbReference type="CDD" id="cd17546">
    <property type="entry name" value="REC_hyHK_CKI1_RcsC-like"/>
    <property type="match status" value="1"/>
</dbReference>
<proteinExistence type="predicted"/>
<dbReference type="InterPro" id="IPR036890">
    <property type="entry name" value="HATPase_C_sf"/>
</dbReference>
<keyword evidence="1 2" id="KW-0597">Phosphoprotein</keyword>
<dbReference type="Gene3D" id="3.30.450.40">
    <property type="match status" value="1"/>
</dbReference>
<reference evidence="6 7" key="1">
    <citation type="submission" date="2022-12" db="EMBL/GenBank/DDBJ databases">
        <title>Genomic features and morphological characterization of a novel Knufia sp. strain isolated from spacecraft assembly facility.</title>
        <authorList>
            <person name="Teixeira M."/>
            <person name="Chander A.M."/>
            <person name="Stajich J.E."/>
            <person name="Venkateswaran K."/>
        </authorList>
    </citation>
    <scope>NUCLEOTIDE SEQUENCE [LARGE SCALE GENOMIC DNA]</scope>
    <source>
        <strain evidence="6 7">FJI-L2-BK-P2</strain>
    </source>
</reference>
<dbReference type="SMART" id="SM00448">
    <property type="entry name" value="REC"/>
    <property type="match status" value="1"/>
</dbReference>
<sequence length="1236" mass="135400">MTAEVETPKGFRQRLRLRELSKYYCAASPIAGQKLRDEQWTDQSFDSSASFVPLHPRLSHDGTLTALAQLAALKLRCQRSIISIIDDSWQHVIAEATQSISTEDVTDHAANDGLIFGAQSLPVNYGICPATLDAFLDERQITLDDPNNTVNRDHLVIADLLKESRTRGAPALRDLPPVLRYYVEVPLRTDSGYLLGSICVIDPSVRRAGPKDIKALQEVGKLVCEHLELTRMKEDHRRAARLLEGLSHFIQGKESISEWSKVTPGQDNIPNVYPQRGRLSIGTMSSVGTGERATETASVSAADSAPLSKQESDATVTATTPGTSGWTPPAGPPTSSMGTDVEIGFDPLPSQESSDDLSTATLASVKVRQAFSRASNLIRESLDLDATCFLEVPQNERFKNPKERKKASQLSSGDDSVSTSTSESDTLTDSSGDFTPKDQERPDGDEIATPRNVLCHRLGFATRTKSSLAGSSTTKPYLTISATLLNSLTAKYPRGHIFHFDAAGSISSGDDSQGQQQQRKTRKEKLSARLFRLFPSAKSLIFYPMYDNDKQQIYSGFLGWTTDQTRALQKHEIVFVSGFANSIMCEVMRLEAMATDKAKSDFISSISHELRSPLHGILAAAQLLSESKIYPKQAEFIQMVDTCARTLLDIMNHLLDHAKINHFAGQQTRKARPKIGARADSKTYSLVTSMNLLSVVEETTASMAASSNQMLRQGGPSTTGVTPLGIVSTGRQASASVPIILNVAPNKHWTFDSEAGSWRRIIMNLIGNSMKYTQQGHIKVTLHFSQQQKTGKAIAELKVVDTGQGISEEYLKHRLYTAFAQENNLSVGAGLGLSLVQKMVASLQGEIKVHSEVGTGTEILVRVPLTQAEPSEVQVPAFEEYQGLMDLAKNKTFTFSGFNERPSIHEPPTGIPHPHSRALLTMKDSLTATLTSWCHMRLGSTNADICIVEESYLETELETFDRHGKNLLVVGLDGRGTTSDRITNANFVYLLPPVGPIRMAHALKSLLAVQEDISSPSPLHDHATPFQQDKDKSVGAHHRATPSYFDQQDKDTRSSTPEQHAPAASNISTNHPLIHPSNTPDHATPTAPKPGPTPTKEAILLVDDNEINLRILVACITRLKRTNISHLTATNGRDALEKYISATESGVRISVVFMDISMPIMDGFAATREIRAFERKIGMRRRLRSKIVALTGLASAEAQHEIENCGCDLYLRKPVNLKTVREVLSSEEMGEGKGKS</sequence>
<dbReference type="InterPro" id="IPR004358">
    <property type="entry name" value="Sig_transdc_His_kin-like_C"/>
</dbReference>